<comment type="subcellular location">
    <subcellularLocation>
        <location evidence="1">Nucleus</location>
    </subcellularLocation>
</comment>
<protein>
    <submittedName>
        <fullName evidence="2">Uncharacterized protein</fullName>
    </submittedName>
</protein>
<dbReference type="PANTHER" id="PTHR24334">
    <property type="entry name" value="HOMEOBOX PROTEIN GBX"/>
    <property type="match status" value="1"/>
</dbReference>
<proteinExistence type="predicted"/>
<gene>
    <name evidence="2" type="ORF">PVAND_006271</name>
</gene>
<sequence>MGNRSSQTTGTKIVVPIPVHVNRFAIRHQHQTMEKLSLCGPKPELRKASSRLEKAQIDQQYRNFAATNMWQPDILRYY</sequence>
<reference evidence="2" key="1">
    <citation type="submission" date="2021-03" db="EMBL/GenBank/DDBJ databases">
        <title>Chromosome level genome of the anhydrobiotic midge Polypedilum vanderplanki.</title>
        <authorList>
            <person name="Yoshida Y."/>
            <person name="Kikawada T."/>
            <person name="Gusev O."/>
        </authorList>
    </citation>
    <scope>NUCLEOTIDE SEQUENCE</scope>
    <source>
        <strain evidence="2">NIAS01</strain>
        <tissue evidence="2">Whole body or cell culture</tissue>
    </source>
</reference>
<evidence type="ECO:0000313" key="3">
    <source>
        <dbReference type="Proteomes" id="UP001107558"/>
    </source>
</evidence>
<evidence type="ECO:0000313" key="2">
    <source>
        <dbReference type="EMBL" id="KAG5676433.1"/>
    </source>
</evidence>
<keyword evidence="3" id="KW-1185">Reference proteome</keyword>
<dbReference type="GO" id="GO:0005634">
    <property type="term" value="C:nucleus"/>
    <property type="evidence" value="ECO:0007669"/>
    <property type="project" value="UniProtKB-SubCell"/>
</dbReference>
<dbReference type="GO" id="GO:0000977">
    <property type="term" value="F:RNA polymerase II transcription regulatory region sequence-specific DNA binding"/>
    <property type="evidence" value="ECO:0007669"/>
    <property type="project" value="TreeGrafter"/>
</dbReference>
<comment type="caution">
    <text evidence="2">The sequence shown here is derived from an EMBL/GenBank/DDBJ whole genome shotgun (WGS) entry which is preliminary data.</text>
</comment>
<dbReference type="EMBL" id="JADBJN010000002">
    <property type="protein sequence ID" value="KAG5676433.1"/>
    <property type="molecule type" value="Genomic_DNA"/>
</dbReference>
<dbReference type="GO" id="GO:0051960">
    <property type="term" value="P:regulation of nervous system development"/>
    <property type="evidence" value="ECO:0007669"/>
    <property type="project" value="TreeGrafter"/>
</dbReference>
<dbReference type="OrthoDB" id="6159439at2759"/>
<name>A0A9J6C2P3_POLVA</name>
<dbReference type="GO" id="GO:0000981">
    <property type="term" value="F:DNA-binding transcription factor activity, RNA polymerase II-specific"/>
    <property type="evidence" value="ECO:0007669"/>
    <property type="project" value="TreeGrafter"/>
</dbReference>
<dbReference type="InterPro" id="IPR042982">
    <property type="entry name" value="GBX-1/2"/>
</dbReference>
<organism evidence="2 3">
    <name type="scientific">Polypedilum vanderplanki</name>
    <name type="common">Sleeping chironomid midge</name>
    <dbReference type="NCBI Taxonomy" id="319348"/>
    <lineage>
        <taxon>Eukaryota</taxon>
        <taxon>Metazoa</taxon>
        <taxon>Ecdysozoa</taxon>
        <taxon>Arthropoda</taxon>
        <taxon>Hexapoda</taxon>
        <taxon>Insecta</taxon>
        <taxon>Pterygota</taxon>
        <taxon>Neoptera</taxon>
        <taxon>Endopterygota</taxon>
        <taxon>Diptera</taxon>
        <taxon>Nematocera</taxon>
        <taxon>Chironomoidea</taxon>
        <taxon>Chironomidae</taxon>
        <taxon>Chironominae</taxon>
        <taxon>Polypedilum</taxon>
        <taxon>Polypedilum</taxon>
    </lineage>
</organism>
<accession>A0A9J6C2P3</accession>
<dbReference type="Proteomes" id="UP001107558">
    <property type="component" value="Chromosome 2"/>
</dbReference>
<evidence type="ECO:0000256" key="1">
    <source>
        <dbReference type="ARBA" id="ARBA00004123"/>
    </source>
</evidence>
<dbReference type="AlphaFoldDB" id="A0A9J6C2P3"/>
<dbReference type="PANTHER" id="PTHR24334:SF0">
    <property type="entry name" value="HOMEOBOX PROTEIN UNPLUGGED"/>
    <property type="match status" value="1"/>
</dbReference>